<protein>
    <recommendedName>
        <fullName evidence="2">DUF5681 domain-containing protein</fullName>
    </recommendedName>
</protein>
<dbReference type="EMBL" id="WJXZ01000001">
    <property type="protein sequence ID" value="MRS59792.1"/>
    <property type="molecule type" value="Genomic_DNA"/>
</dbReference>
<gene>
    <name evidence="3" type="ORF">GJJ30_00695</name>
</gene>
<dbReference type="AlphaFoldDB" id="A0A7K0EDI5"/>
<feature type="region of interest" description="Disordered" evidence="1">
    <location>
        <begin position="15"/>
        <end position="34"/>
    </location>
</feature>
<evidence type="ECO:0000259" key="2">
    <source>
        <dbReference type="Pfam" id="PF18932"/>
    </source>
</evidence>
<evidence type="ECO:0000313" key="4">
    <source>
        <dbReference type="Proteomes" id="UP000441754"/>
    </source>
</evidence>
<dbReference type="Pfam" id="PF18932">
    <property type="entry name" value="DUF5681"/>
    <property type="match status" value="1"/>
</dbReference>
<accession>A0A7K0EDI5</accession>
<keyword evidence="4" id="KW-1185">Reference proteome</keyword>
<comment type="caution">
    <text evidence="3">The sequence shown here is derived from an EMBL/GenBank/DDBJ whole genome shotgun (WGS) entry which is preliminary data.</text>
</comment>
<evidence type="ECO:0000313" key="3">
    <source>
        <dbReference type="EMBL" id="MRS59792.1"/>
    </source>
</evidence>
<dbReference type="InterPro" id="IPR043736">
    <property type="entry name" value="DUF5681"/>
</dbReference>
<dbReference type="OrthoDB" id="963387at2"/>
<name>A0A7K0EDI5_9BACT</name>
<sequence>MRDDIYLDGVKTRFQKRQSGNPNGRPKGRKEKAKQIRHCLSVTAKAENCLTGEPMTLSIEELITLAIMAKALKGDTAAYRAIMDFAYGKL</sequence>
<dbReference type="RefSeq" id="WP_154172119.1">
    <property type="nucleotide sequence ID" value="NZ_WJXZ01000001.1"/>
</dbReference>
<proteinExistence type="predicted"/>
<evidence type="ECO:0000256" key="1">
    <source>
        <dbReference type="SAM" id="MobiDB-lite"/>
    </source>
</evidence>
<feature type="domain" description="DUF5681" evidence="2">
    <location>
        <begin position="11"/>
        <end position="87"/>
    </location>
</feature>
<dbReference type="Proteomes" id="UP000441754">
    <property type="component" value="Unassembled WGS sequence"/>
</dbReference>
<reference evidence="3 4" key="1">
    <citation type="journal article" date="2018" name="Antonie Van Leeuwenhoek">
        <title>Larkinella terrae sp. nov., isolated from soil on Jeju Island, South Korea.</title>
        <authorList>
            <person name="Ten L.N."/>
            <person name="Jeon J."/>
            <person name="Park S.J."/>
            <person name="Park S."/>
            <person name="Lee S.Y."/>
            <person name="Kim M.K."/>
            <person name="Jung H.Y."/>
        </authorList>
    </citation>
    <scope>NUCLEOTIDE SEQUENCE [LARGE SCALE GENOMIC DNA]</scope>
    <source>
        <strain evidence="3 4">KCTC 52001</strain>
    </source>
</reference>
<organism evidence="3 4">
    <name type="scientific">Larkinella terrae</name>
    <dbReference type="NCBI Taxonomy" id="2025311"/>
    <lineage>
        <taxon>Bacteria</taxon>
        <taxon>Pseudomonadati</taxon>
        <taxon>Bacteroidota</taxon>
        <taxon>Cytophagia</taxon>
        <taxon>Cytophagales</taxon>
        <taxon>Spirosomataceae</taxon>
        <taxon>Larkinella</taxon>
    </lineage>
</organism>